<sequence>MAKFHKIYIKVKADEELGVYVGGDGIPYSVGMVLGQVFTVKIGETEFQAAVHLSSVGGHHVVTDVRSGCQWPGHIQKHHATDEQGNRQSTLRQAWAYIEQQLENAARNHAGPNKVAATIMARPDFRTELIENGILEPDEPYPAEQ</sequence>
<dbReference type="RefSeq" id="YP_009998204.1">
    <property type="nucleotide sequence ID" value="NC_052984.1"/>
</dbReference>
<dbReference type="GeneID" id="62680786"/>
<evidence type="ECO:0000313" key="2">
    <source>
        <dbReference type="Proteomes" id="UP000326305"/>
    </source>
</evidence>
<organism evidence="1 2">
    <name type="scientific">Aeromonas phage vB_AhyS-A18P4</name>
    <dbReference type="NCBI Taxonomy" id="2608321"/>
    <lineage>
        <taxon>Viruses</taxon>
        <taxon>Duplodnaviria</taxon>
        <taxon>Heunggongvirae</taxon>
        <taxon>Uroviricota</taxon>
        <taxon>Caudoviricetes</taxon>
        <taxon>Casjensviridae</taxon>
        <taxon>Sharonstreetvirus</taxon>
        <taxon>Sharonstreetvirus A18P4</taxon>
    </lineage>
</organism>
<reference evidence="1 2" key="1">
    <citation type="submission" date="2019-08" db="EMBL/GenBank/DDBJ databases">
        <authorList>
            <person name="Zhang R."/>
        </authorList>
    </citation>
    <scope>NUCLEOTIDE SEQUENCE [LARGE SCALE GENOMIC DNA]</scope>
</reference>
<dbReference type="KEGG" id="vg:62680786"/>
<evidence type="ECO:0000313" key="1">
    <source>
        <dbReference type="EMBL" id="QFG04439.1"/>
    </source>
</evidence>
<dbReference type="EMBL" id="MN317029">
    <property type="protein sequence ID" value="QFG04439.1"/>
    <property type="molecule type" value="Genomic_DNA"/>
</dbReference>
<protein>
    <submittedName>
        <fullName evidence="1">Uncharacterized protein</fullName>
    </submittedName>
</protein>
<proteinExistence type="predicted"/>
<dbReference type="Proteomes" id="UP000326305">
    <property type="component" value="Segment"/>
</dbReference>
<accession>A0A5J6T270</accession>
<name>A0A5J6T270_9CAUD</name>
<keyword evidence="2" id="KW-1185">Reference proteome</keyword>